<dbReference type="Pfam" id="PF22028">
    <property type="entry name" value="DUF6934"/>
    <property type="match status" value="1"/>
</dbReference>
<dbReference type="Proteomes" id="UP000192796">
    <property type="component" value="Unassembled WGS sequence"/>
</dbReference>
<keyword evidence="2" id="KW-1185">Reference proteome</keyword>
<evidence type="ECO:0000313" key="1">
    <source>
        <dbReference type="EMBL" id="OQP65849.1"/>
    </source>
</evidence>
<dbReference type="EMBL" id="LVYD01000013">
    <property type="protein sequence ID" value="OQP65849.1"/>
    <property type="molecule type" value="Genomic_DNA"/>
</dbReference>
<evidence type="ECO:0000313" key="2">
    <source>
        <dbReference type="Proteomes" id="UP000192796"/>
    </source>
</evidence>
<dbReference type="STRING" id="1703345.A3860_14745"/>
<organism evidence="1 2">
    <name type="scientific">Niastella vici</name>
    <dbReference type="NCBI Taxonomy" id="1703345"/>
    <lineage>
        <taxon>Bacteria</taxon>
        <taxon>Pseudomonadati</taxon>
        <taxon>Bacteroidota</taxon>
        <taxon>Chitinophagia</taxon>
        <taxon>Chitinophagales</taxon>
        <taxon>Chitinophagaceae</taxon>
        <taxon>Niastella</taxon>
    </lineage>
</organism>
<name>A0A1V9G5C6_9BACT</name>
<protein>
    <submittedName>
        <fullName evidence="1">Uncharacterized protein</fullName>
    </submittedName>
</protein>
<dbReference type="RefSeq" id="WP_081145692.1">
    <property type="nucleotide sequence ID" value="NZ_LVYD01000013.1"/>
</dbReference>
<reference evidence="1 2" key="1">
    <citation type="submission" date="2016-03" db="EMBL/GenBank/DDBJ databases">
        <title>Niastella vici sp. nov., isolated from farmland soil.</title>
        <authorList>
            <person name="Chen L."/>
            <person name="Wang D."/>
            <person name="Yang S."/>
            <person name="Wang G."/>
        </authorList>
    </citation>
    <scope>NUCLEOTIDE SEQUENCE [LARGE SCALE GENOMIC DNA]</scope>
    <source>
        <strain evidence="1 2">DJ57</strain>
    </source>
</reference>
<dbReference type="InterPro" id="IPR053865">
    <property type="entry name" value="DUF6934"/>
</dbReference>
<dbReference type="AlphaFoldDB" id="A0A1V9G5C6"/>
<gene>
    <name evidence="1" type="ORF">A3860_14745</name>
</gene>
<sequence>MNLDHYQFKIAPDYHEYEFYSDGPRGRIKKMVVFSLVKWKGILFYNLAFGDYIDELNKLNDDSVSNNGDRQKVLATVATIVIDFANHFPDALIFATGSTPARTRLYQMNINRLWDEVKLLFQIYGVRSDGIMELFRPNENYHGFYARRILH</sequence>
<comment type="caution">
    <text evidence="1">The sequence shown here is derived from an EMBL/GenBank/DDBJ whole genome shotgun (WGS) entry which is preliminary data.</text>
</comment>
<accession>A0A1V9G5C6</accession>
<dbReference type="OrthoDB" id="1343312at2"/>
<proteinExistence type="predicted"/>